<comment type="caution">
    <text evidence="11">The sequence shown here is derived from an EMBL/GenBank/DDBJ whole genome shotgun (WGS) entry which is preliminary data.</text>
</comment>
<gene>
    <name evidence="8 11" type="primary">glgA</name>
    <name evidence="11" type="ORF">IAA81_10510</name>
</gene>
<comment type="pathway">
    <text evidence="3 8">Glycan biosynthesis; glycogen biosynthesis.</text>
</comment>
<evidence type="ECO:0000256" key="7">
    <source>
        <dbReference type="ARBA" id="ARBA00023056"/>
    </source>
</evidence>
<evidence type="ECO:0000256" key="6">
    <source>
        <dbReference type="ARBA" id="ARBA00022679"/>
    </source>
</evidence>
<dbReference type="AlphaFoldDB" id="A0A9D9HRH8"/>
<dbReference type="InterPro" id="IPR013534">
    <property type="entry name" value="Starch_synth_cat_dom"/>
</dbReference>
<evidence type="ECO:0000259" key="10">
    <source>
        <dbReference type="Pfam" id="PF08323"/>
    </source>
</evidence>
<comment type="catalytic activity">
    <reaction evidence="1 8">
        <text>[(1-&gt;4)-alpha-D-glucosyl](n) + ADP-alpha-D-glucose = [(1-&gt;4)-alpha-D-glucosyl](n+1) + ADP + H(+)</text>
        <dbReference type="Rhea" id="RHEA:18189"/>
        <dbReference type="Rhea" id="RHEA-COMP:9584"/>
        <dbReference type="Rhea" id="RHEA-COMP:9587"/>
        <dbReference type="ChEBI" id="CHEBI:15378"/>
        <dbReference type="ChEBI" id="CHEBI:15444"/>
        <dbReference type="ChEBI" id="CHEBI:57498"/>
        <dbReference type="ChEBI" id="CHEBI:456216"/>
        <dbReference type="EC" id="2.4.1.21"/>
    </reaction>
</comment>
<dbReference type="Pfam" id="PF00534">
    <property type="entry name" value="Glycos_transf_1"/>
    <property type="match status" value="1"/>
</dbReference>
<evidence type="ECO:0000256" key="5">
    <source>
        <dbReference type="ARBA" id="ARBA00022676"/>
    </source>
</evidence>
<dbReference type="CDD" id="cd03791">
    <property type="entry name" value="GT5_Glycogen_synthase_DULL1-like"/>
    <property type="match status" value="1"/>
</dbReference>
<dbReference type="GO" id="GO:0005978">
    <property type="term" value="P:glycogen biosynthetic process"/>
    <property type="evidence" value="ECO:0007669"/>
    <property type="project" value="UniProtKB-UniRule"/>
</dbReference>
<feature type="domain" description="Glycosyl transferase family 1" evidence="9">
    <location>
        <begin position="295"/>
        <end position="437"/>
    </location>
</feature>
<dbReference type="GO" id="GO:0004373">
    <property type="term" value="F:alpha-1,4-glucan glucosyltransferase (UDP-glucose donor) activity"/>
    <property type="evidence" value="ECO:0007669"/>
    <property type="project" value="InterPro"/>
</dbReference>
<organism evidence="11 12">
    <name type="scientific">Candidatus Gallitreponema excrementavium</name>
    <dbReference type="NCBI Taxonomy" id="2840840"/>
    <lineage>
        <taxon>Bacteria</taxon>
        <taxon>Pseudomonadati</taxon>
        <taxon>Spirochaetota</taxon>
        <taxon>Spirochaetia</taxon>
        <taxon>Spirochaetales</taxon>
        <taxon>Candidatus Gallitreponema</taxon>
    </lineage>
</organism>
<keyword evidence="7 8" id="KW-0320">Glycogen biosynthesis</keyword>
<dbReference type="GO" id="GO:0009011">
    <property type="term" value="F:alpha-1,4-glucan glucosyltransferase (ADP-glucose donor) activity"/>
    <property type="evidence" value="ECO:0007669"/>
    <property type="project" value="UniProtKB-UniRule"/>
</dbReference>
<dbReference type="NCBIfam" id="TIGR02095">
    <property type="entry name" value="glgA"/>
    <property type="match status" value="1"/>
</dbReference>
<dbReference type="EMBL" id="JADIMM010000117">
    <property type="protein sequence ID" value="MBO8458635.1"/>
    <property type="molecule type" value="Genomic_DNA"/>
</dbReference>
<reference evidence="11" key="1">
    <citation type="submission" date="2020-10" db="EMBL/GenBank/DDBJ databases">
        <authorList>
            <person name="Gilroy R."/>
        </authorList>
    </citation>
    <scope>NUCLEOTIDE SEQUENCE</scope>
    <source>
        <strain evidence="11">10532</strain>
    </source>
</reference>
<dbReference type="Pfam" id="PF08323">
    <property type="entry name" value="Glyco_transf_5"/>
    <property type="match status" value="1"/>
</dbReference>
<dbReference type="Gene3D" id="3.40.50.2000">
    <property type="entry name" value="Glycogen Phosphorylase B"/>
    <property type="match status" value="2"/>
</dbReference>
<evidence type="ECO:0000259" key="9">
    <source>
        <dbReference type="Pfam" id="PF00534"/>
    </source>
</evidence>
<evidence type="ECO:0000313" key="12">
    <source>
        <dbReference type="Proteomes" id="UP000823638"/>
    </source>
</evidence>
<evidence type="ECO:0000256" key="1">
    <source>
        <dbReference type="ARBA" id="ARBA00001478"/>
    </source>
</evidence>
<dbReference type="PANTHER" id="PTHR45825">
    <property type="entry name" value="GRANULE-BOUND STARCH SYNTHASE 1, CHLOROPLASTIC/AMYLOPLASTIC"/>
    <property type="match status" value="1"/>
</dbReference>
<proteinExistence type="inferred from homology"/>
<feature type="domain" description="Starch synthase catalytic" evidence="10">
    <location>
        <begin position="2"/>
        <end position="240"/>
    </location>
</feature>
<keyword evidence="6 8" id="KW-0808">Transferase</keyword>
<evidence type="ECO:0000313" key="11">
    <source>
        <dbReference type="EMBL" id="MBO8458635.1"/>
    </source>
</evidence>
<reference evidence="11" key="2">
    <citation type="journal article" date="2021" name="PeerJ">
        <title>Extensive microbial diversity within the chicken gut microbiome revealed by metagenomics and culture.</title>
        <authorList>
            <person name="Gilroy R."/>
            <person name="Ravi A."/>
            <person name="Getino M."/>
            <person name="Pursley I."/>
            <person name="Horton D.L."/>
            <person name="Alikhan N.F."/>
            <person name="Baker D."/>
            <person name="Gharbi K."/>
            <person name="Hall N."/>
            <person name="Watson M."/>
            <person name="Adriaenssens E.M."/>
            <person name="Foster-Nyarko E."/>
            <person name="Jarju S."/>
            <person name="Secka A."/>
            <person name="Antonio M."/>
            <person name="Oren A."/>
            <person name="Chaudhuri R.R."/>
            <person name="La Ragione R."/>
            <person name="Hildebrand F."/>
            <person name="Pallen M.J."/>
        </authorList>
    </citation>
    <scope>NUCLEOTIDE SEQUENCE</scope>
    <source>
        <strain evidence="11">10532</strain>
    </source>
</reference>
<sequence length="489" mass="55532">MKILMVASEVAPFVRTGGLADVVTALSKVLDKQGHEVKIVLPRYYVINREQLELLEGPMGVPLGFQEVWTAVYKSRIPESNVSVYFIDHEQSYGREGIYGSSTEPDYADNPLRYSLLCHSAFQLCRKLDWFPDVIHAHDWQGALAAILPKYTRQDSKFNKTATVFTVHNMGYQGVYGKHCFPHTGISWEYFYAAGFEDWDRMNFLKAGLVSADVVTTVSPTYAKEIQTPEYGFRMDGVLRFRSDTVRGILNGIDKDSWNPAKDKFIPAKYSVKTLEKKAENKKALQEAMGLPVTDKVPLIGIISRLTDQKGVAELFGPSYGCVPRICNDMKVQFAVLGQGERWCENELRVLSSNLPNLKASIKYDEKLSHLIEAGSDFYLMPSRYEPCGLNQMYSLLYGTLPIVHKTGGLNDTVENYNEETGEGTGFVLDMLSPQSVYDTVGWAVFAWYNKKDHIRKMQERGMKKDFSWERAGKEYEKVYEQALKIHNK</sequence>
<keyword evidence="5 8" id="KW-0328">Glycosyltransferase</keyword>
<dbReference type="Proteomes" id="UP000823638">
    <property type="component" value="Unassembled WGS sequence"/>
</dbReference>
<comment type="similarity">
    <text evidence="4 8">Belongs to the glycosyltransferase 1 family. Bacterial/plant glycogen synthase subfamily.</text>
</comment>
<accession>A0A9D9HRH8</accession>
<feature type="binding site" evidence="8">
    <location>
        <position position="15"/>
    </location>
    <ligand>
        <name>ADP-alpha-D-glucose</name>
        <dbReference type="ChEBI" id="CHEBI:57498"/>
    </ligand>
</feature>
<dbReference type="SUPFAM" id="SSF53756">
    <property type="entry name" value="UDP-Glycosyltransferase/glycogen phosphorylase"/>
    <property type="match status" value="1"/>
</dbReference>
<name>A0A9D9HRH8_9SPIR</name>
<dbReference type="EC" id="2.4.1.21" evidence="8"/>
<evidence type="ECO:0000256" key="8">
    <source>
        <dbReference type="HAMAP-Rule" id="MF_00484"/>
    </source>
</evidence>
<dbReference type="PANTHER" id="PTHR45825:SF11">
    <property type="entry name" value="ALPHA AMYLASE DOMAIN-CONTAINING PROTEIN"/>
    <property type="match status" value="1"/>
</dbReference>
<comment type="function">
    <text evidence="2 8">Synthesizes alpha-1,4-glucan chains using ADP-glucose.</text>
</comment>
<dbReference type="HAMAP" id="MF_00484">
    <property type="entry name" value="Glycogen_synth"/>
    <property type="match status" value="1"/>
</dbReference>
<evidence type="ECO:0000256" key="3">
    <source>
        <dbReference type="ARBA" id="ARBA00004964"/>
    </source>
</evidence>
<evidence type="ECO:0000256" key="4">
    <source>
        <dbReference type="ARBA" id="ARBA00010281"/>
    </source>
</evidence>
<dbReference type="NCBIfam" id="NF001899">
    <property type="entry name" value="PRK00654.1-2"/>
    <property type="match status" value="1"/>
</dbReference>
<dbReference type="InterPro" id="IPR011835">
    <property type="entry name" value="GS/SS"/>
</dbReference>
<protein>
    <recommendedName>
        <fullName evidence="8">Glycogen synthase</fullName>
        <ecNumber evidence="8">2.4.1.21</ecNumber>
    </recommendedName>
    <alternativeName>
        <fullName evidence="8">Starch [bacterial glycogen] synthase</fullName>
    </alternativeName>
</protein>
<evidence type="ECO:0000256" key="2">
    <source>
        <dbReference type="ARBA" id="ARBA00002764"/>
    </source>
</evidence>
<dbReference type="GO" id="GO:0005829">
    <property type="term" value="C:cytosol"/>
    <property type="evidence" value="ECO:0007669"/>
    <property type="project" value="TreeGrafter"/>
</dbReference>
<dbReference type="InterPro" id="IPR001296">
    <property type="entry name" value="Glyco_trans_1"/>
</dbReference>